<organism evidence="2 3">
    <name type="scientific">Penicillium polonicum</name>
    <dbReference type="NCBI Taxonomy" id="60169"/>
    <lineage>
        <taxon>Eukaryota</taxon>
        <taxon>Fungi</taxon>
        <taxon>Dikarya</taxon>
        <taxon>Ascomycota</taxon>
        <taxon>Pezizomycotina</taxon>
        <taxon>Eurotiomycetes</taxon>
        <taxon>Eurotiomycetidae</taxon>
        <taxon>Eurotiales</taxon>
        <taxon>Aspergillaceae</taxon>
        <taxon>Penicillium</taxon>
    </lineage>
</organism>
<comment type="caution">
    <text evidence="2">The sequence shown here is derived from an EMBL/GenBank/DDBJ whole genome shotgun (WGS) entry which is preliminary data.</text>
</comment>
<evidence type="ECO:0000313" key="2">
    <source>
        <dbReference type="EMBL" id="OQD61463.1"/>
    </source>
</evidence>
<dbReference type="STRING" id="60169.A0A1V6NA18"/>
<dbReference type="EMBL" id="MDYM01000016">
    <property type="protein sequence ID" value="OQD61463.1"/>
    <property type="molecule type" value="Genomic_DNA"/>
</dbReference>
<protein>
    <submittedName>
        <fullName evidence="2">Uncharacterized protein</fullName>
    </submittedName>
</protein>
<gene>
    <name evidence="2" type="ORF">PENPOL_c016G01551</name>
</gene>
<feature type="compositionally biased region" description="Acidic residues" evidence="1">
    <location>
        <begin position="480"/>
        <end position="489"/>
    </location>
</feature>
<keyword evidence="3" id="KW-1185">Reference proteome</keyword>
<feature type="region of interest" description="Disordered" evidence="1">
    <location>
        <begin position="471"/>
        <end position="495"/>
    </location>
</feature>
<evidence type="ECO:0000256" key="1">
    <source>
        <dbReference type="SAM" id="MobiDB-lite"/>
    </source>
</evidence>
<sequence length="603" mass="68724">MSLRARPIGCLFKSSLRSFSTSTRILAPLESEYLGSGPKAQNPTALRLGEVLSAWLPNTPQGRYDQYLQTLSPAYDHLLTYSRYDRIWRFSEHSRHRLGYNSQISLLSSPVFVMDIGNNDRVTDSRHYDGTDPESMEALESHLSSAELDLEDRPPSRIICAQHITCLSMEALGSGLSLDPNVFSHHIGTSFKDIEKSTGIHKLCNTKIERIPSSVGTFEHEKNLQILKSHLGRLSIANVEHAKDLTIRNSIDKSIYRLQGQSITFSVDVPRTIYVQGYQSEDDRTQPTGRGLRARVLALQDRVLNRRISRKRFVDDSMFCDQGERYSQTGLDILQRITIHVTKDSLNPKCQQVLVLFPPCPELDGEGTDNDPHVFLDPLTKQENIKSFKEFRLNRDEKDHESTKAPTASRRTMSQDVEIFAKDILLENEAGAPRKPAEIVHLIRLYALNAWFDRLQTLRDQLEDLSLESLSHQSTQHNEDPEDPEEENQTVDGPINEEGMKSAILRYISSLDVECQRLKLDLRAAKIGSATNGFDYVRTLDQTMEKYTHIRSQMSNLLSETQHLLDMKNSKIHQALTTRQIKENTEFIEQAATVNRYDIRLSC</sequence>
<accession>A0A1V6NA18</accession>
<evidence type="ECO:0000313" key="3">
    <source>
        <dbReference type="Proteomes" id="UP000191408"/>
    </source>
</evidence>
<dbReference type="AlphaFoldDB" id="A0A1V6NA18"/>
<dbReference type="OrthoDB" id="4343726at2759"/>
<proteinExistence type="predicted"/>
<reference evidence="3" key="1">
    <citation type="journal article" date="2017" name="Nat. Microbiol.">
        <title>Global analysis of biosynthetic gene clusters reveals vast potential of secondary metabolite production in Penicillium species.</title>
        <authorList>
            <person name="Nielsen J.C."/>
            <person name="Grijseels S."/>
            <person name="Prigent S."/>
            <person name="Ji B."/>
            <person name="Dainat J."/>
            <person name="Nielsen K.F."/>
            <person name="Frisvad J.C."/>
            <person name="Workman M."/>
            <person name="Nielsen J."/>
        </authorList>
    </citation>
    <scope>NUCLEOTIDE SEQUENCE [LARGE SCALE GENOMIC DNA]</scope>
    <source>
        <strain evidence="3">IBT 4502</strain>
    </source>
</reference>
<dbReference type="Proteomes" id="UP000191408">
    <property type="component" value="Unassembled WGS sequence"/>
</dbReference>
<name>A0A1V6NA18_PENPO</name>